<dbReference type="InterPro" id="IPR012808">
    <property type="entry name" value="CHP02453"/>
</dbReference>
<proteinExistence type="predicted"/>
<evidence type="ECO:0000313" key="2">
    <source>
        <dbReference type="Proteomes" id="UP000887043"/>
    </source>
</evidence>
<dbReference type="PIRSF" id="PIRSF028451">
    <property type="entry name" value="UCP028451"/>
    <property type="match status" value="1"/>
</dbReference>
<evidence type="ECO:0000313" key="1">
    <source>
        <dbReference type="EMBL" id="GJG26794.1"/>
    </source>
</evidence>
<dbReference type="Proteomes" id="UP000887043">
    <property type="component" value="Unassembled WGS sequence"/>
</dbReference>
<dbReference type="NCBIfam" id="TIGR02453">
    <property type="entry name" value="TIGR02453 family protein"/>
    <property type="match status" value="1"/>
</dbReference>
<dbReference type="Pfam" id="PF09365">
    <property type="entry name" value="DUF2461"/>
    <property type="match status" value="1"/>
</dbReference>
<dbReference type="PANTHER" id="PTHR36452">
    <property type="entry name" value="CHROMOSOME 12, WHOLE GENOME SHOTGUN SEQUENCE"/>
    <property type="match status" value="1"/>
</dbReference>
<dbReference type="InterPro" id="IPR015996">
    <property type="entry name" value="UCP028451"/>
</dbReference>
<sequence length="242" mass="28509">MNKVIMDTKRIYKFLSNIATHNNREWMQEHKAEFQYCKEEFEKGVAELIGKISEFDPEIAHLTPKDCIYRFNRDIRFSQDKSPYKRHFGAYICAHGKKSLRGGYYIHLQPGRSFVSIGCYWLPTNILTSCRNEIMGNIDEWLKAVNNGEFIHTFGYPGEGVFVDDGELSDKGFGLHLLKTAPRDFPKDYEYLDYLRMKDYAVWHRVEDSFFSKDNWIQEAIKIFKVGKPMMDFTNSVIDDYE</sequence>
<dbReference type="PANTHER" id="PTHR36452:SF1">
    <property type="entry name" value="DUF2461 DOMAIN-CONTAINING PROTEIN"/>
    <property type="match status" value="1"/>
</dbReference>
<accession>A0AA37HW88</accession>
<dbReference type="AlphaFoldDB" id="A0AA37HW88"/>
<reference evidence="1" key="1">
    <citation type="submission" date="2021-08" db="EMBL/GenBank/DDBJ databases">
        <title>Prevotella lacticifex sp. nov., isolated from rumen of cow.</title>
        <authorList>
            <person name="Shinkai T."/>
            <person name="Ikeyama N."/>
            <person name="Kumagai M."/>
            <person name="Ohmori H."/>
            <person name="Sakamoto M."/>
            <person name="Ohkuma M."/>
            <person name="Mitsumori M."/>
        </authorList>
    </citation>
    <scope>NUCLEOTIDE SEQUENCE</scope>
    <source>
        <strain evidence="1">DSM 11371</strain>
    </source>
</reference>
<gene>
    <name evidence="1" type="ORF">PRRU23_04940</name>
</gene>
<protein>
    <submittedName>
        <fullName evidence="1">TIGR02453 family protein</fullName>
    </submittedName>
</protein>
<organism evidence="1 2">
    <name type="scientific">Segatella bryantii</name>
    <name type="common">Prevotella bryantii</name>
    <dbReference type="NCBI Taxonomy" id="77095"/>
    <lineage>
        <taxon>Bacteria</taxon>
        <taxon>Pseudomonadati</taxon>
        <taxon>Bacteroidota</taxon>
        <taxon>Bacteroidia</taxon>
        <taxon>Bacteroidales</taxon>
        <taxon>Prevotellaceae</taxon>
        <taxon>Segatella</taxon>
    </lineage>
</organism>
<name>A0AA37HW88_SEGBR</name>
<dbReference type="EMBL" id="BPTR01000001">
    <property type="protein sequence ID" value="GJG26794.1"/>
    <property type="molecule type" value="Genomic_DNA"/>
</dbReference>
<comment type="caution">
    <text evidence="1">The sequence shown here is derived from an EMBL/GenBank/DDBJ whole genome shotgun (WGS) entry which is preliminary data.</text>
</comment>